<proteinExistence type="predicted"/>
<keyword evidence="2" id="KW-1185">Reference proteome</keyword>
<comment type="caution">
    <text evidence="1">The sequence shown here is derived from an EMBL/GenBank/DDBJ whole genome shotgun (WGS) entry which is preliminary data.</text>
</comment>
<gene>
    <name evidence="1" type="ORF">F5876DRAFT_73972</name>
</gene>
<evidence type="ECO:0000313" key="1">
    <source>
        <dbReference type="EMBL" id="KAJ3813390.1"/>
    </source>
</evidence>
<sequence length="1078" mass="120200">MSAQSKIPQPPTLPFIGNVAHLDRELPIQGFTLLAQQYGEIYLIDILGRKLIFLNTQELANEVSNDAAFRKGVVGSLNEVRYLSGDGLFTAYEDEPNWAIAHRLLLPAFNTMAIRDMMEDMRDICSQLLLKWERFGPDHVIDPSDDLTRVALDTIALCSMSYRLNSFYTVRHTSIQVARSSSSSKRNLQENQPAFAAAMTDFLKECYIRSTRPSFMQALMSGTTAKWESDAKFMTDVATRILNERRENPIGKKDLLDTMLYSKDPKTGQGLSDDAIVKNLLTFLIAGHETSSGLMSFMTYYLIKNPETMRKLQAEVDEVLGGQPVQYQDLSKMPYLTAVIRETLRLAPTAPMRMVKSLEDTYLAKGKYFVKAGSSLIVNTWVYQKDPKVWGEDAQEFRPERMLDGKFEALPPQSWQPFGFGMRGCIGRPFAWQEVSLVMASILQKFDLSFVDPTYNLELKQALTVKPKDLFIRAKLRHQAPHYYPTASILKQVSQNSTASNVAAVFQTEARRPMYILYGSNTGTSEAFSQRIANDAPSYGFAPRLGSLDSATGHLLTDGPTIICTASYEGQPADNAARFVDWISTLQGSELRGVRYAVFGCGNSDWTQTYQRVPTLIDEKLQQSGGECLLPRGAGDSSKGDFFDIFDQFTRDLWATLTKVYSTVHSESLYSGFKVDIDSGANRPAALRQSDAALGCVIENRVLTAPGHPVKRHIEFKLPEGSTYRAGDYLAILPQNPPRNVRRVLAHFGLSNEQSVTISSISPTFLPVDKPVSLSEVLSGYVELSQPATAQDLRTLIDATTDDAVRAQLVELKESYQNTVLSRRICVLDLLEKHPNGIRLDLATYLRMLPPMRIRQYSISSSPLWNAEHVTLTVSVLEADSLSGEGKTFLGVASNYLSELVPGDRVQMSVRASAAAFRLPEDPEIPLLAYCAGSGLAPLRGFIQERALQKISGRKVGKILLFFGCRDPEGDYLYSTDDLAEWSKLGVVDIRPAFSRIPERSKGCKHIQDRLWADKEDVVAAFNDRAHSFICGSNQIAKAVRKQSVEILRSLRPDLDQSQAVKELESVLKGRFATDVFD</sequence>
<protein>
    <submittedName>
        <fullName evidence="1">Fatty acid hydroxylase</fullName>
    </submittedName>
</protein>
<organism evidence="1 2">
    <name type="scientific">Lentinula aff. lateritia</name>
    <dbReference type="NCBI Taxonomy" id="2804960"/>
    <lineage>
        <taxon>Eukaryota</taxon>
        <taxon>Fungi</taxon>
        <taxon>Dikarya</taxon>
        <taxon>Basidiomycota</taxon>
        <taxon>Agaricomycotina</taxon>
        <taxon>Agaricomycetes</taxon>
        <taxon>Agaricomycetidae</taxon>
        <taxon>Agaricales</taxon>
        <taxon>Marasmiineae</taxon>
        <taxon>Omphalotaceae</taxon>
        <taxon>Lentinula</taxon>
    </lineage>
</organism>
<accession>A0ACC1U9I1</accession>
<dbReference type="Proteomes" id="UP001163835">
    <property type="component" value="Unassembled WGS sequence"/>
</dbReference>
<evidence type="ECO:0000313" key="2">
    <source>
        <dbReference type="Proteomes" id="UP001163835"/>
    </source>
</evidence>
<dbReference type="EMBL" id="MU794995">
    <property type="protein sequence ID" value="KAJ3813390.1"/>
    <property type="molecule type" value="Genomic_DNA"/>
</dbReference>
<name>A0ACC1U9I1_9AGAR</name>
<reference evidence="1" key="1">
    <citation type="submission" date="2022-09" db="EMBL/GenBank/DDBJ databases">
        <title>A Global Phylogenomic Analysis of the Shiitake Genus Lentinula.</title>
        <authorList>
            <consortium name="DOE Joint Genome Institute"/>
            <person name="Sierra-Patev S."/>
            <person name="Min B."/>
            <person name="Naranjo-Ortiz M."/>
            <person name="Looney B."/>
            <person name="Konkel Z."/>
            <person name="Slot J.C."/>
            <person name="Sakamoto Y."/>
            <person name="Steenwyk J.L."/>
            <person name="Rokas A."/>
            <person name="Carro J."/>
            <person name="Camarero S."/>
            <person name="Ferreira P."/>
            <person name="Molpeceres G."/>
            <person name="Ruiz-Duenas F.J."/>
            <person name="Serrano A."/>
            <person name="Henrissat B."/>
            <person name="Drula E."/>
            <person name="Hughes K.W."/>
            <person name="Mata J.L."/>
            <person name="Ishikawa N.K."/>
            <person name="Vargas-Isla R."/>
            <person name="Ushijima S."/>
            <person name="Smith C.A."/>
            <person name="Ahrendt S."/>
            <person name="Andreopoulos W."/>
            <person name="He G."/>
            <person name="Labutti K."/>
            <person name="Lipzen A."/>
            <person name="Ng V."/>
            <person name="Riley R."/>
            <person name="Sandor L."/>
            <person name="Barry K."/>
            <person name="Martinez A.T."/>
            <person name="Xiao Y."/>
            <person name="Gibbons J.G."/>
            <person name="Terashima K."/>
            <person name="Grigoriev I.V."/>
            <person name="Hibbett D.S."/>
        </authorList>
    </citation>
    <scope>NUCLEOTIDE SEQUENCE</scope>
    <source>
        <strain evidence="1">TMI1499</strain>
    </source>
</reference>